<protein>
    <submittedName>
        <fullName evidence="1">Uncharacterized protein</fullName>
    </submittedName>
</protein>
<organism evidence="1 2">
    <name type="scientific">Dictyocaulus viviparus</name>
    <name type="common">Bovine lungworm</name>
    <dbReference type="NCBI Taxonomy" id="29172"/>
    <lineage>
        <taxon>Eukaryota</taxon>
        <taxon>Metazoa</taxon>
        <taxon>Ecdysozoa</taxon>
        <taxon>Nematoda</taxon>
        <taxon>Chromadorea</taxon>
        <taxon>Rhabditida</taxon>
        <taxon>Rhabditina</taxon>
        <taxon>Rhabditomorpha</taxon>
        <taxon>Strongyloidea</taxon>
        <taxon>Metastrongylidae</taxon>
        <taxon>Dictyocaulus</taxon>
    </lineage>
</organism>
<evidence type="ECO:0000313" key="1">
    <source>
        <dbReference type="EMBL" id="KJH40609.1"/>
    </source>
</evidence>
<dbReference type="AlphaFoldDB" id="A0A0D8XAD8"/>
<name>A0A0D8XAD8_DICVI</name>
<evidence type="ECO:0000313" key="2">
    <source>
        <dbReference type="Proteomes" id="UP000053766"/>
    </source>
</evidence>
<proteinExistence type="predicted"/>
<gene>
    <name evidence="1" type="ORF">DICVIV_13434</name>
</gene>
<accession>A0A0D8XAD8</accession>
<reference evidence="1 2" key="1">
    <citation type="submission" date="2013-11" db="EMBL/GenBank/DDBJ databases">
        <title>Draft genome of the bovine lungworm Dictyocaulus viviparus.</title>
        <authorList>
            <person name="Mitreva M."/>
        </authorList>
    </citation>
    <scope>NUCLEOTIDE SEQUENCE [LARGE SCALE GENOMIC DNA]</scope>
    <source>
        <strain evidence="1 2">HannoverDv2000</strain>
    </source>
</reference>
<sequence>MHISDRPTFIPNENAFSEKSSLKGKEKIKASISQTSQSKKARACSAWFVIFAQQTSSSRSAATQIFRPSAPLPPSSVTSVVFAATPNNGVVNQLA</sequence>
<dbReference type="EMBL" id="KN717085">
    <property type="protein sequence ID" value="KJH40609.1"/>
    <property type="molecule type" value="Genomic_DNA"/>
</dbReference>
<keyword evidence="2" id="KW-1185">Reference proteome</keyword>
<reference evidence="2" key="2">
    <citation type="journal article" date="2016" name="Sci. Rep.">
        <title>Dictyocaulus viviparus genome, variome and transcriptome elucidate lungworm biology and support future intervention.</title>
        <authorList>
            <person name="McNulty S.N."/>
            <person name="Strube C."/>
            <person name="Rosa B.A."/>
            <person name="Martin J.C."/>
            <person name="Tyagi R."/>
            <person name="Choi Y.J."/>
            <person name="Wang Q."/>
            <person name="Hallsworth Pepin K."/>
            <person name="Zhang X."/>
            <person name="Ozersky P."/>
            <person name="Wilson R.K."/>
            <person name="Sternberg P.W."/>
            <person name="Gasser R.B."/>
            <person name="Mitreva M."/>
        </authorList>
    </citation>
    <scope>NUCLEOTIDE SEQUENCE [LARGE SCALE GENOMIC DNA]</scope>
    <source>
        <strain evidence="2">HannoverDv2000</strain>
    </source>
</reference>
<dbReference type="Proteomes" id="UP000053766">
    <property type="component" value="Unassembled WGS sequence"/>
</dbReference>